<name>A0A0R3TER1_RODNA</name>
<reference evidence="2 3" key="2">
    <citation type="submission" date="2018-11" db="EMBL/GenBank/DDBJ databases">
        <authorList>
            <consortium name="Pathogen Informatics"/>
        </authorList>
    </citation>
    <scope>NUCLEOTIDE SEQUENCE [LARGE SCALE GENOMIC DNA]</scope>
</reference>
<gene>
    <name evidence="2" type="ORF">HNAJ_LOCUS5549</name>
</gene>
<evidence type="ECO:0000259" key="1">
    <source>
        <dbReference type="Pfam" id="PF14529"/>
    </source>
</evidence>
<organism evidence="4">
    <name type="scientific">Rodentolepis nana</name>
    <name type="common">Dwarf tapeworm</name>
    <name type="synonym">Hymenolepis nana</name>
    <dbReference type="NCBI Taxonomy" id="102285"/>
    <lineage>
        <taxon>Eukaryota</taxon>
        <taxon>Metazoa</taxon>
        <taxon>Spiralia</taxon>
        <taxon>Lophotrochozoa</taxon>
        <taxon>Platyhelminthes</taxon>
        <taxon>Cestoda</taxon>
        <taxon>Eucestoda</taxon>
        <taxon>Cyclophyllidea</taxon>
        <taxon>Hymenolepididae</taxon>
        <taxon>Rodentolepis</taxon>
    </lineage>
</organism>
<evidence type="ECO:0000313" key="3">
    <source>
        <dbReference type="Proteomes" id="UP000278807"/>
    </source>
</evidence>
<dbReference type="GO" id="GO:0003824">
    <property type="term" value="F:catalytic activity"/>
    <property type="evidence" value="ECO:0007669"/>
    <property type="project" value="InterPro"/>
</dbReference>
<sequence>MTSSNSRLFLLLLNYSSSYLLPYHFHLVTLHYSIFPSHQTWTEASMSVLKEIPPDSLTIRRYFSTNRQAPQQLDIFATKVTLLQHHLQNPNMQKQFSIPQVPPNLPYDGIKFWRDNRTWSPLVSMGFNDIITIMEANISDEKLKYQQFPGYTLYLLTKYRQVARGNLTGVKEGLTSHYDLIKIYNPPQNCPNFDFLNISHNTIVLGDFNAHSTGWGYKDTKIAGKEIEDMLNSNPLKLICSNEDPATYFNLFTAMRIRLHIYKLICSNEDPATYLHNNGTRTTPDLLLASSDISEHTRRKIIDNPGFGHKPVIASITTGSKSMKRKVPTKLSWNFKKAEWPRFTNLLGNELHTSPLNFNQHPDKLCNDITNIMIRCDKKTNPPKQD</sequence>
<dbReference type="AlphaFoldDB" id="A0A0R3TER1"/>
<keyword evidence="3" id="KW-1185">Reference proteome</keyword>
<dbReference type="EMBL" id="UZAE01004887">
    <property type="protein sequence ID" value="VDO01409.1"/>
    <property type="molecule type" value="Genomic_DNA"/>
</dbReference>
<dbReference type="InterPro" id="IPR005135">
    <property type="entry name" value="Endo/exonuclease/phosphatase"/>
</dbReference>
<reference evidence="4" key="1">
    <citation type="submission" date="2017-02" db="UniProtKB">
        <authorList>
            <consortium name="WormBaseParasite"/>
        </authorList>
    </citation>
    <scope>IDENTIFICATION</scope>
</reference>
<evidence type="ECO:0000313" key="4">
    <source>
        <dbReference type="WBParaSite" id="HNAJ_0000555001-mRNA-1"/>
    </source>
</evidence>
<dbReference type="InterPro" id="IPR052560">
    <property type="entry name" value="RdDP_mobile_element"/>
</dbReference>
<dbReference type="SUPFAM" id="SSF56219">
    <property type="entry name" value="DNase I-like"/>
    <property type="match status" value="1"/>
</dbReference>
<protein>
    <submittedName>
        <fullName evidence="4">Endo/exonuclease/phosphatase domain-containing protein</fullName>
    </submittedName>
</protein>
<proteinExistence type="predicted"/>
<accession>A0A0R3TER1</accession>
<dbReference type="InterPro" id="IPR036691">
    <property type="entry name" value="Endo/exonu/phosph_ase_sf"/>
</dbReference>
<dbReference type="Pfam" id="PF14529">
    <property type="entry name" value="Exo_endo_phos_2"/>
    <property type="match status" value="1"/>
</dbReference>
<feature type="domain" description="Endonuclease/exonuclease/phosphatase" evidence="1">
    <location>
        <begin position="180"/>
        <end position="248"/>
    </location>
</feature>
<dbReference type="OrthoDB" id="8044385at2759"/>
<dbReference type="PANTHER" id="PTHR36688:SF2">
    <property type="entry name" value="ENDONUCLEASE_EXONUCLEASE_PHOSPHATASE DOMAIN-CONTAINING PROTEIN"/>
    <property type="match status" value="1"/>
</dbReference>
<dbReference type="Proteomes" id="UP000278807">
    <property type="component" value="Unassembled WGS sequence"/>
</dbReference>
<dbReference type="WBParaSite" id="HNAJ_0000555001-mRNA-1">
    <property type="protein sequence ID" value="HNAJ_0000555001-mRNA-1"/>
    <property type="gene ID" value="HNAJ_0000555001"/>
</dbReference>
<dbReference type="PANTHER" id="PTHR36688">
    <property type="entry name" value="ENDO/EXONUCLEASE/PHOSPHATASE DOMAIN-CONTAINING PROTEIN"/>
    <property type="match status" value="1"/>
</dbReference>
<evidence type="ECO:0000313" key="2">
    <source>
        <dbReference type="EMBL" id="VDO01409.1"/>
    </source>
</evidence>
<dbReference type="Gene3D" id="3.60.10.10">
    <property type="entry name" value="Endonuclease/exonuclease/phosphatase"/>
    <property type="match status" value="1"/>
</dbReference>